<dbReference type="SUPFAM" id="SSF53822">
    <property type="entry name" value="Periplasmic binding protein-like I"/>
    <property type="match status" value="1"/>
</dbReference>
<accession>A0A561VG83</accession>
<dbReference type="SUPFAM" id="SSF47413">
    <property type="entry name" value="lambda repressor-like DNA-binding domains"/>
    <property type="match status" value="1"/>
</dbReference>
<reference evidence="5 6" key="1">
    <citation type="submission" date="2019-06" db="EMBL/GenBank/DDBJ databases">
        <title>Sequencing the genomes of 1000 actinobacteria strains.</title>
        <authorList>
            <person name="Klenk H.-P."/>
        </authorList>
    </citation>
    <scope>NUCLEOTIDE SEQUENCE [LARGE SCALE GENOMIC DNA]</scope>
    <source>
        <strain evidence="5 6">DSM 43866</strain>
    </source>
</reference>
<evidence type="ECO:0000313" key="6">
    <source>
        <dbReference type="Proteomes" id="UP000320239"/>
    </source>
</evidence>
<dbReference type="Proteomes" id="UP000320239">
    <property type="component" value="Unassembled WGS sequence"/>
</dbReference>
<dbReference type="InterPro" id="IPR010982">
    <property type="entry name" value="Lambda_DNA-bd_dom_sf"/>
</dbReference>
<proteinExistence type="predicted"/>
<dbReference type="EMBL" id="VIWY01000007">
    <property type="protein sequence ID" value="TWG10611.1"/>
    <property type="molecule type" value="Genomic_DNA"/>
</dbReference>
<name>A0A561VG83_ACTTI</name>
<evidence type="ECO:0000259" key="4">
    <source>
        <dbReference type="PROSITE" id="PS50932"/>
    </source>
</evidence>
<dbReference type="CDD" id="cd01392">
    <property type="entry name" value="HTH_LacI"/>
    <property type="match status" value="1"/>
</dbReference>
<organism evidence="5 6">
    <name type="scientific">Actinoplanes teichomyceticus</name>
    <dbReference type="NCBI Taxonomy" id="1867"/>
    <lineage>
        <taxon>Bacteria</taxon>
        <taxon>Bacillati</taxon>
        <taxon>Actinomycetota</taxon>
        <taxon>Actinomycetes</taxon>
        <taxon>Micromonosporales</taxon>
        <taxon>Micromonosporaceae</taxon>
        <taxon>Actinoplanes</taxon>
    </lineage>
</organism>
<dbReference type="AlphaFoldDB" id="A0A561VG83"/>
<dbReference type="GO" id="GO:0000976">
    <property type="term" value="F:transcription cis-regulatory region binding"/>
    <property type="evidence" value="ECO:0007669"/>
    <property type="project" value="TreeGrafter"/>
</dbReference>
<dbReference type="PANTHER" id="PTHR30146:SF138">
    <property type="entry name" value="TRANSCRIPTIONAL REGULATORY PROTEIN"/>
    <property type="match status" value="1"/>
</dbReference>
<dbReference type="InterPro" id="IPR000843">
    <property type="entry name" value="HTH_LacI"/>
</dbReference>
<dbReference type="PANTHER" id="PTHR30146">
    <property type="entry name" value="LACI-RELATED TRANSCRIPTIONAL REPRESSOR"/>
    <property type="match status" value="1"/>
</dbReference>
<dbReference type="InterPro" id="IPR046335">
    <property type="entry name" value="LacI/GalR-like_sensor"/>
</dbReference>
<dbReference type="PROSITE" id="PS50932">
    <property type="entry name" value="HTH_LACI_2"/>
    <property type="match status" value="1"/>
</dbReference>
<keyword evidence="2" id="KW-0238">DNA-binding</keyword>
<evidence type="ECO:0000256" key="2">
    <source>
        <dbReference type="ARBA" id="ARBA00023125"/>
    </source>
</evidence>
<protein>
    <submittedName>
        <fullName evidence="5">LacI family transcriptional regulator</fullName>
    </submittedName>
</protein>
<dbReference type="InterPro" id="IPR028082">
    <property type="entry name" value="Peripla_BP_I"/>
</dbReference>
<dbReference type="GO" id="GO:0003700">
    <property type="term" value="F:DNA-binding transcription factor activity"/>
    <property type="evidence" value="ECO:0007669"/>
    <property type="project" value="TreeGrafter"/>
</dbReference>
<dbReference type="Pfam" id="PF13377">
    <property type="entry name" value="Peripla_BP_3"/>
    <property type="match status" value="1"/>
</dbReference>
<sequence length="344" mass="36381">MQTIADRVGVSRMTVSNAFSRPDQLSPELRRRILDAAQELGYAGPDPTARALARGTTGAIGILLTDSLRYAFTDLVAGGFLGAIADELAPTGLAITLLTSAGSGDLIPARDVAMDGALVYSCDPTSPAVAWLQRRRLPLVFVDQAPVDDYACVNVADREGARAAARHLLDLGHRRIAYATVGAHGPYGLLTAAAVPTEGYASVQRRLGWDDVLQPAGIRPLIIREPFERVDDVRRDARELLSGPERPTAVLCFSDATAVGVRQAADDLGLRVPDDLSLVGFDDSPLASRIQPGLTTVRQDVEEKGRSAAALLTAALRRPDRGDAARVLLPATLVVRGSTGPAPA</sequence>
<dbReference type="Gene3D" id="1.10.260.40">
    <property type="entry name" value="lambda repressor-like DNA-binding domains"/>
    <property type="match status" value="1"/>
</dbReference>
<dbReference type="CDD" id="cd06279">
    <property type="entry name" value="PBP1_LacI-like"/>
    <property type="match status" value="1"/>
</dbReference>
<keyword evidence="6" id="KW-1185">Reference proteome</keyword>
<dbReference type="Gene3D" id="3.40.50.2300">
    <property type="match status" value="2"/>
</dbReference>
<dbReference type="OrthoDB" id="59108at2"/>
<evidence type="ECO:0000256" key="3">
    <source>
        <dbReference type="ARBA" id="ARBA00023163"/>
    </source>
</evidence>
<evidence type="ECO:0000256" key="1">
    <source>
        <dbReference type="ARBA" id="ARBA00023015"/>
    </source>
</evidence>
<feature type="domain" description="HTH lacI-type" evidence="4">
    <location>
        <begin position="1"/>
        <end position="54"/>
    </location>
</feature>
<keyword evidence="1" id="KW-0805">Transcription regulation</keyword>
<dbReference type="SMART" id="SM00354">
    <property type="entry name" value="HTH_LACI"/>
    <property type="match status" value="1"/>
</dbReference>
<keyword evidence="3" id="KW-0804">Transcription</keyword>
<comment type="caution">
    <text evidence="5">The sequence shown here is derived from an EMBL/GenBank/DDBJ whole genome shotgun (WGS) entry which is preliminary data.</text>
</comment>
<evidence type="ECO:0000313" key="5">
    <source>
        <dbReference type="EMBL" id="TWG10611.1"/>
    </source>
</evidence>
<dbReference type="Pfam" id="PF00356">
    <property type="entry name" value="LacI"/>
    <property type="match status" value="1"/>
</dbReference>
<gene>
    <name evidence="5" type="ORF">FHX34_107103</name>
</gene>